<feature type="signal peptide" evidence="1">
    <location>
        <begin position="1"/>
        <end position="18"/>
    </location>
</feature>
<keyword evidence="3" id="KW-1185">Reference proteome</keyword>
<protein>
    <submittedName>
        <fullName evidence="2">Uncharacterized protein</fullName>
    </submittedName>
</protein>
<keyword evidence="1" id="KW-0732">Signal</keyword>
<sequence>MQSGLILFSVLSLGLIAATPVDITKFNQIQHNEDVAFRNSILENAILQALEGLRKDMVQGTNDIPVLDPLDVEHLELNEELLTLPGSHVTLKDLVVTKLSTFVVDTLSVTSETLLPLRYRITFDIRIPILVAEADNYDLRIIAQGLNIFGNGDAKVTLIEPKVHGHLILSPRLTIGSGLYYSITTSNVNFSLKGFDSNINGLMNDPGMSEFINTFLKHFVPDAVVVYHDDITKILSETVMEVGNELLKDLNLGSILG</sequence>
<dbReference type="PANTHER" id="PTHR11008">
    <property type="entry name" value="PROTEIN TAKEOUT-LIKE PROTEIN"/>
    <property type="match status" value="1"/>
</dbReference>
<dbReference type="InterPro" id="IPR038606">
    <property type="entry name" value="To_sf"/>
</dbReference>
<dbReference type="AlphaFoldDB" id="A0A835L0Z4"/>
<accession>A0A835L0Z4</accession>
<dbReference type="Pfam" id="PF06585">
    <property type="entry name" value="JHBP"/>
    <property type="match status" value="1"/>
</dbReference>
<organism evidence="2 3">
    <name type="scientific">Spodoptera exigua</name>
    <name type="common">Beet armyworm</name>
    <name type="synonym">Noctua fulgens</name>
    <dbReference type="NCBI Taxonomy" id="7107"/>
    <lineage>
        <taxon>Eukaryota</taxon>
        <taxon>Metazoa</taxon>
        <taxon>Ecdysozoa</taxon>
        <taxon>Arthropoda</taxon>
        <taxon>Hexapoda</taxon>
        <taxon>Insecta</taxon>
        <taxon>Pterygota</taxon>
        <taxon>Neoptera</taxon>
        <taxon>Endopterygota</taxon>
        <taxon>Lepidoptera</taxon>
        <taxon>Glossata</taxon>
        <taxon>Ditrysia</taxon>
        <taxon>Noctuoidea</taxon>
        <taxon>Noctuidae</taxon>
        <taxon>Amphipyrinae</taxon>
        <taxon>Spodoptera</taxon>
    </lineage>
</organism>
<name>A0A835L0Z4_SPOEX</name>
<comment type="caution">
    <text evidence="2">The sequence shown here is derived from an EMBL/GenBank/DDBJ whole genome shotgun (WGS) entry which is preliminary data.</text>
</comment>
<proteinExistence type="predicted"/>
<dbReference type="SMART" id="SM00700">
    <property type="entry name" value="JHBP"/>
    <property type="match status" value="1"/>
</dbReference>
<dbReference type="Gene3D" id="3.15.10.30">
    <property type="entry name" value="Haemolymph juvenile hormone binding protein"/>
    <property type="match status" value="1"/>
</dbReference>
<evidence type="ECO:0000256" key="1">
    <source>
        <dbReference type="SAM" id="SignalP"/>
    </source>
</evidence>
<dbReference type="PANTHER" id="PTHR11008:SF9">
    <property type="entry name" value="PROTEIN TAKEOUT-LIKE PROTEIN"/>
    <property type="match status" value="1"/>
</dbReference>
<dbReference type="Proteomes" id="UP000648187">
    <property type="component" value="Unassembled WGS sequence"/>
</dbReference>
<dbReference type="EMBL" id="JACKWZ010000304">
    <property type="protein sequence ID" value="KAF9409660.1"/>
    <property type="molecule type" value="Genomic_DNA"/>
</dbReference>
<reference evidence="2" key="1">
    <citation type="submission" date="2020-08" db="EMBL/GenBank/DDBJ databases">
        <title>Spodoptera exigua strain:BAW_Kor-Di-RS1 Genome sequencing and assembly.</title>
        <authorList>
            <person name="Kim J."/>
            <person name="Nam H.Y."/>
            <person name="Kwon M."/>
            <person name="Choi J.H."/>
            <person name="Cho S.R."/>
            <person name="Kim G.-H."/>
        </authorList>
    </citation>
    <scope>NUCLEOTIDE SEQUENCE</scope>
    <source>
        <strain evidence="2">BAW_Kor-Di-RS1</strain>
        <tissue evidence="2">Whole-body</tissue>
    </source>
</reference>
<feature type="chain" id="PRO_5032389816" evidence="1">
    <location>
        <begin position="19"/>
        <end position="257"/>
    </location>
</feature>
<evidence type="ECO:0000313" key="2">
    <source>
        <dbReference type="EMBL" id="KAF9409660.1"/>
    </source>
</evidence>
<dbReference type="InterPro" id="IPR010562">
    <property type="entry name" value="Haemolymph_juvenile_hormone-bd"/>
</dbReference>
<evidence type="ECO:0000313" key="3">
    <source>
        <dbReference type="Proteomes" id="UP000648187"/>
    </source>
</evidence>
<gene>
    <name evidence="2" type="ORF">HW555_011034</name>
</gene>